<dbReference type="EMBL" id="JANPWB010000010">
    <property type="protein sequence ID" value="KAJ1136392.1"/>
    <property type="molecule type" value="Genomic_DNA"/>
</dbReference>
<feature type="region of interest" description="Disordered" evidence="1">
    <location>
        <begin position="86"/>
        <end position="113"/>
    </location>
</feature>
<gene>
    <name evidence="2" type="ORF">NDU88_002809</name>
</gene>
<evidence type="ECO:0000256" key="1">
    <source>
        <dbReference type="SAM" id="MobiDB-lite"/>
    </source>
</evidence>
<evidence type="ECO:0000313" key="3">
    <source>
        <dbReference type="Proteomes" id="UP001066276"/>
    </source>
</evidence>
<feature type="compositionally biased region" description="Basic and acidic residues" evidence="1">
    <location>
        <begin position="32"/>
        <end position="42"/>
    </location>
</feature>
<dbReference type="AlphaFoldDB" id="A0AAV7Q746"/>
<protein>
    <submittedName>
        <fullName evidence="2">Uncharacterized protein</fullName>
    </submittedName>
</protein>
<keyword evidence="3" id="KW-1185">Reference proteome</keyword>
<feature type="compositionally biased region" description="Basic and acidic residues" evidence="1">
    <location>
        <begin position="7"/>
        <end position="21"/>
    </location>
</feature>
<accession>A0AAV7Q746</accession>
<sequence>MGGYQKGAEEEKQIGKPEPEVSLRSSKQRRFKREEKTSKETLEQPNPDEEKEQCRKWYQRFSDHFQNHVEVAETATEAEQSQNICTVNSPKDSHGGTRGGCSLKLGPKVSISS</sequence>
<feature type="region of interest" description="Disordered" evidence="1">
    <location>
        <begin position="1"/>
        <end position="53"/>
    </location>
</feature>
<name>A0AAV7Q746_PLEWA</name>
<evidence type="ECO:0000313" key="2">
    <source>
        <dbReference type="EMBL" id="KAJ1136392.1"/>
    </source>
</evidence>
<dbReference type="Proteomes" id="UP001066276">
    <property type="component" value="Chromosome 6"/>
</dbReference>
<reference evidence="2" key="1">
    <citation type="journal article" date="2022" name="bioRxiv">
        <title>Sequencing and chromosome-scale assembly of the giantPleurodeles waltlgenome.</title>
        <authorList>
            <person name="Brown T."/>
            <person name="Elewa A."/>
            <person name="Iarovenko S."/>
            <person name="Subramanian E."/>
            <person name="Araus A.J."/>
            <person name="Petzold A."/>
            <person name="Susuki M."/>
            <person name="Suzuki K.-i.T."/>
            <person name="Hayashi T."/>
            <person name="Toyoda A."/>
            <person name="Oliveira C."/>
            <person name="Osipova E."/>
            <person name="Leigh N.D."/>
            <person name="Simon A."/>
            <person name="Yun M.H."/>
        </authorList>
    </citation>
    <scope>NUCLEOTIDE SEQUENCE</scope>
    <source>
        <strain evidence="2">20211129_DDA</strain>
        <tissue evidence="2">Liver</tissue>
    </source>
</reference>
<comment type="caution">
    <text evidence="2">The sequence shown here is derived from an EMBL/GenBank/DDBJ whole genome shotgun (WGS) entry which is preliminary data.</text>
</comment>
<organism evidence="2 3">
    <name type="scientific">Pleurodeles waltl</name>
    <name type="common">Iberian ribbed newt</name>
    <dbReference type="NCBI Taxonomy" id="8319"/>
    <lineage>
        <taxon>Eukaryota</taxon>
        <taxon>Metazoa</taxon>
        <taxon>Chordata</taxon>
        <taxon>Craniata</taxon>
        <taxon>Vertebrata</taxon>
        <taxon>Euteleostomi</taxon>
        <taxon>Amphibia</taxon>
        <taxon>Batrachia</taxon>
        <taxon>Caudata</taxon>
        <taxon>Salamandroidea</taxon>
        <taxon>Salamandridae</taxon>
        <taxon>Pleurodelinae</taxon>
        <taxon>Pleurodeles</taxon>
    </lineage>
</organism>
<proteinExistence type="predicted"/>